<sequence>MMTENLLMLWEEGRTRFTKLLDVVAEDDLPKKLSPSPNSIGFLIRHIGDVEMLFAKNVFQLKEIQVHAKTVIAQKDTGEWITLAELKEYVHQSATVLRKAILQVKEESWEQSITTKEFGTKTMAEALGRIVTHTAYHAGQLGIILKYGQ</sequence>
<dbReference type="AlphaFoldDB" id="A0A5B8VAT2"/>
<dbReference type="EMBL" id="CP042435">
    <property type="protein sequence ID" value="QEC68073.1"/>
    <property type="molecule type" value="Genomic_DNA"/>
</dbReference>
<dbReference type="Pfam" id="PF12867">
    <property type="entry name" value="DinB_2"/>
    <property type="match status" value="1"/>
</dbReference>
<dbReference type="Proteomes" id="UP000321533">
    <property type="component" value="Chromosome"/>
</dbReference>
<dbReference type="KEGG" id="pgin:FRZ67_12465"/>
<evidence type="ECO:0000313" key="3">
    <source>
        <dbReference type="Proteomes" id="UP000321533"/>
    </source>
</evidence>
<dbReference type="InterPro" id="IPR024775">
    <property type="entry name" value="DinB-like"/>
</dbReference>
<evidence type="ECO:0000259" key="1">
    <source>
        <dbReference type="Pfam" id="PF12867"/>
    </source>
</evidence>
<dbReference type="Gene3D" id="1.20.120.450">
    <property type="entry name" value="dinb family like domain"/>
    <property type="match status" value="1"/>
</dbReference>
<dbReference type="OrthoDB" id="824606at2"/>
<reference evidence="2 3" key="1">
    <citation type="journal article" date="2016" name="Int. J. Syst. Evol. Microbiol.">
        <title>Panacibacter ginsenosidivorans gen. nov., sp. nov., with ginsenoside converting activity isolated from soil of a ginseng field.</title>
        <authorList>
            <person name="Siddiqi M.Z."/>
            <person name="Muhammad Shafi S."/>
            <person name="Choi K.D."/>
            <person name="Im W.T."/>
        </authorList>
    </citation>
    <scope>NUCLEOTIDE SEQUENCE [LARGE SCALE GENOMIC DNA]</scope>
    <source>
        <strain evidence="2 3">Gsoil1550</strain>
    </source>
</reference>
<evidence type="ECO:0000313" key="2">
    <source>
        <dbReference type="EMBL" id="QEC68073.1"/>
    </source>
</evidence>
<organism evidence="2 3">
    <name type="scientific">Panacibacter ginsenosidivorans</name>
    <dbReference type="NCBI Taxonomy" id="1813871"/>
    <lineage>
        <taxon>Bacteria</taxon>
        <taxon>Pseudomonadati</taxon>
        <taxon>Bacteroidota</taxon>
        <taxon>Chitinophagia</taxon>
        <taxon>Chitinophagales</taxon>
        <taxon>Chitinophagaceae</taxon>
        <taxon>Panacibacter</taxon>
    </lineage>
</organism>
<name>A0A5B8VAT2_9BACT</name>
<gene>
    <name evidence="2" type="ORF">FRZ67_12465</name>
</gene>
<dbReference type="InterPro" id="IPR034660">
    <property type="entry name" value="DinB/YfiT-like"/>
</dbReference>
<feature type="domain" description="DinB-like" evidence="1">
    <location>
        <begin position="10"/>
        <end position="141"/>
    </location>
</feature>
<protein>
    <submittedName>
        <fullName evidence="2">DinB family protein</fullName>
    </submittedName>
</protein>
<keyword evidence="3" id="KW-1185">Reference proteome</keyword>
<proteinExistence type="predicted"/>
<dbReference type="SUPFAM" id="SSF109854">
    <property type="entry name" value="DinB/YfiT-like putative metalloenzymes"/>
    <property type="match status" value="1"/>
</dbReference>
<accession>A0A5B8VAT2</accession>
<dbReference type="RefSeq" id="WP_147189880.1">
    <property type="nucleotide sequence ID" value="NZ_CP042435.1"/>
</dbReference>